<organism evidence="3 4">
    <name type="scientific">Bythopirellula goksoeyrii</name>
    <dbReference type="NCBI Taxonomy" id="1400387"/>
    <lineage>
        <taxon>Bacteria</taxon>
        <taxon>Pseudomonadati</taxon>
        <taxon>Planctomycetota</taxon>
        <taxon>Planctomycetia</taxon>
        <taxon>Pirellulales</taxon>
        <taxon>Lacipirellulaceae</taxon>
        <taxon>Bythopirellula</taxon>
    </lineage>
</organism>
<feature type="chain" id="PRO_5023059887" evidence="1">
    <location>
        <begin position="26"/>
        <end position="429"/>
    </location>
</feature>
<dbReference type="Pfam" id="PF09619">
    <property type="entry name" value="YscW"/>
    <property type="match status" value="1"/>
</dbReference>
<dbReference type="PROSITE" id="PS50106">
    <property type="entry name" value="PDZ"/>
    <property type="match status" value="1"/>
</dbReference>
<protein>
    <submittedName>
        <fullName evidence="3">Serine protease Do-like HtrA</fullName>
        <ecNumber evidence="3">3.4.21.107</ecNumber>
    </submittedName>
</protein>
<dbReference type="RefSeq" id="WP_168205034.1">
    <property type="nucleotide sequence ID" value="NZ_CP042913.1"/>
</dbReference>
<dbReference type="PANTHER" id="PTHR38013:SF1">
    <property type="entry name" value="GLYCOPROTEIN_POLYSACCHARIDE METABOLISM"/>
    <property type="match status" value="1"/>
</dbReference>
<dbReference type="GO" id="GO:0006508">
    <property type="term" value="P:proteolysis"/>
    <property type="evidence" value="ECO:0007669"/>
    <property type="project" value="UniProtKB-KW"/>
</dbReference>
<evidence type="ECO:0000259" key="2">
    <source>
        <dbReference type="PROSITE" id="PS50106"/>
    </source>
</evidence>
<dbReference type="AlphaFoldDB" id="A0A5B9QGJ3"/>
<dbReference type="GO" id="GO:0008233">
    <property type="term" value="F:peptidase activity"/>
    <property type="evidence" value="ECO:0007669"/>
    <property type="project" value="UniProtKB-KW"/>
</dbReference>
<dbReference type="InterPro" id="IPR036034">
    <property type="entry name" value="PDZ_sf"/>
</dbReference>
<reference evidence="3 4" key="1">
    <citation type="submission" date="2019-08" db="EMBL/GenBank/DDBJ databases">
        <title>Deep-cultivation of Planctomycetes and their phenomic and genomic characterization uncovers novel biology.</title>
        <authorList>
            <person name="Wiegand S."/>
            <person name="Jogler M."/>
            <person name="Boedeker C."/>
            <person name="Pinto D."/>
            <person name="Vollmers J."/>
            <person name="Rivas-Marin E."/>
            <person name="Kohn T."/>
            <person name="Peeters S.H."/>
            <person name="Heuer A."/>
            <person name="Rast P."/>
            <person name="Oberbeckmann S."/>
            <person name="Bunk B."/>
            <person name="Jeske O."/>
            <person name="Meyerdierks A."/>
            <person name="Storesund J.E."/>
            <person name="Kallscheuer N."/>
            <person name="Luecker S."/>
            <person name="Lage O.M."/>
            <person name="Pohl T."/>
            <person name="Merkel B.J."/>
            <person name="Hornburger P."/>
            <person name="Mueller R.-W."/>
            <person name="Bruemmer F."/>
            <person name="Labrenz M."/>
            <person name="Spormann A.M."/>
            <person name="Op den Camp H."/>
            <person name="Overmann J."/>
            <person name="Amann R."/>
            <person name="Jetten M.S.M."/>
            <person name="Mascher T."/>
            <person name="Medema M.H."/>
            <person name="Devos D.P."/>
            <person name="Kaster A.-K."/>
            <person name="Ovreas L."/>
            <person name="Rohde M."/>
            <person name="Galperin M.Y."/>
            <person name="Jogler C."/>
        </authorList>
    </citation>
    <scope>NUCLEOTIDE SEQUENCE [LARGE SCALE GENOMIC DNA]</scope>
    <source>
        <strain evidence="3 4">Pr1d</strain>
    </source>
</reference>
<feature type="signal peptide" evidence="1">
    <location>
        <begin position="1"/>
        <end position="25"/>
    </location>
</feature>
<dbReference type="EMBL" id="CP042913">
    <property type="protein sequence ID" value="QEG33471.1"/>
    <property type="molecule type" value="Genomic_DNA"/>
</dbReference>
<dbReference type="PANTHER" id="PTHR38013">
    <property type="entry name" value="GLYCOPROTEIN/POLYSACCHARIDE METABOLISM"/>
    <property type="match status" value="1"/>
</dbReference>
<name>A0A5B9QGJ3_9BACT</name>
<keyword evidence="4" id="KW-1185">Reference proteome</keyword>
<dbReference type="Proteomes" id="UP000323917">
    <property type="component" value="Chromosome"/>
</dbReference>
<keyword evidence="3" id="KW-0378">Hydrolase</keyword>
<proteinExistence type="predicted"/>
<dbReference type="KEGG" id="bgok:Pr1d_07350"/>
<evidence type="ECO:0000313" key="3">
    <source>
        <dbReference type="EMBL" id="QEG33471.1"/>
    </source>
</evidence>
<dbReference type="Gene3D" id="2.30.42.10">
    <property type="match status" value="1"/>
</dbReference>
<dbReference type="InterPro" id="IPR001478">
    <property type="entry name" value="PDZ"/>
</dbReference>
<dbReference type="EC" id="3.4.21.107" evidence="3"/>
<evidence type="ECO:0000313" key="4">
    <source>
        <dbReference type="Proteomes" id="UP000323917"/>
    </source>
</evidence>
<dbReference type="InterPro" id="IPR039366">
    <property type="entry name" value="Pilotin"/>
</dbReference>
<dbReference type="InterPro" id="IPR053196">
    <property type="entry name" value="Lipoprotein_YbaY-like"/>
</dbReference>
<dbReference type="SUPFAM" id="SSF50156">
    <property type="entry name" value="PDZ domain-like"/>
    <property type="match status" value="1"/>
</dbReference>
<keyword evidence="3" id="KW-0645">Protease</keyword>
<accession>A0A5B9QGJ3</accession>
<feature type="domain" description="PDZ" evidence="2">
    <location>
        <begin position="109"/>
        <end position="159"/>
    </location>
</feature>
<keyword evidence="1" id="KW-0732">Signal</keyword>
<gene>
    <name evidence="3" type="primary">htrA_2</name>
    <name evidence="3" type="ORF">Pr1d_07350</name>
</gene>
<sequence precursor="true">MKTVQNVSWTACSSLMLLISGEASGVDTNRLSTHSQSAPSWTSSMNSAYSNPAYGYGSAAIDRDRTGSITQPQWNDPTRPSFDPRLAQPLDPMFNPNPYTPSTPQKWRLGIYPENSTTGVVVREVIRGSAAERAGLEVNDRVISIHGYQVGYVNGVLYDIGQELERHADSNGWAQMLVQDGRNGKLMNLPIKLDGRNEVLSGTITYNDRSSLPIDAVAVVELREVVRSDIRPITIAKQTISGIRTAPIQFTIDYDGTQIDPRRNYVLHAYIESRGSQIYRTRSDMPVLGSNPSNNVRLLVESSSYPGGINTPSRQEQLAQISRWFRQYLGREPRAQELYVWEAHLARGGTLADAQLQILSTPEFYYQSQANDAEYVRRMFEMVTNREPSQQEVSQWLGRLNYYNRMRPDVAREFLASAATANANPSVRF</sequence>
<evidence type="ECO:0000256" key="1">
    <source>
        <dbReference type="SAM" id="SignalP"/>
    </source>
</evidence>
<dbReference type="Pfam" id="PF00595">
    <property type="entry name" value="PDZ"/>
    <property type="match status" value="1"/>
</dbReference>